<accession>A0A7J7ZYK1</accession>
<protein>
    <submittedName>
        <fullName evidence="2">Uncharacterized protein</fullName>
    </submittedName>
</protein>
<proteinExistence type="predicted"/>
<keyword evidence="3" id="KW-1185">Reference proteome</keyword>
<name>A0A7J7ZYK1_MYOMY</name>
<evidence type="ECO:0000313" key="3">
    <source>
        <dbReference type="Proteomes" id="UP000527355"/>
    </source>
</evidence>
<reference evidence="2 3" key="1">
    <citation type="journal article" date="2020" name="Nature">
        <title>Six reference-quality genomes reveal evolution of bat adaptations.</title>
        <authorList>
            <person name="Jebb D."/>
            <person name="Huang Z."/>
            <person name="Pippel M."/>
            <person name="Hughes G.M."/>
            <person name="Lavrichenko K."/>
            <person name="Devanna P."/>
            <person name="Winkler S."/>
            <person name="Jermiin L.S."/>
            <person name="Skirmuntt E.C."/>
            <person name="Katzourakis A."/>
            <person name="Burkitt-Gray L."/>
            <person name="Ray D.A."/>
            <person name="Sullivan K.A.M."/>
            <person name="Roscito J.G."/>
            <person name="Kirilenko B.M."/>
            <person name="Davalos L.M."/>
            <person name="Corthals A.P."/>
            <person name="Power M.L."/>
            <person name="Jones G."/>
            <person name="Ransome R.D."/>
            <person name="Dechmann D.K.N."/>
            <person name="Locatelli A.G."/>
            <person name="Puechmaille S.J."/>
            <person name="Fedrigo O."/>
            <person name="Jarvis E.D."/>
            <person name="Hiller M."/>
            <person name="Vernes S.C."/>
            <person name="Myers E.W."/>
            <person name="Teeling E.C."/>
        </authorList>
    </citation>
    <scope>NUCLEOTIDE SEQUENCE [LARGE SCALE GENOMIC DNA]</scope>
    <source>
        <strain evidence="2">MMyoMyo1</strain>
        <tissue evidence="2">Flight muscle</tissue>
    </source>
</reference>
<dbReference type="Proteomes" id="UP000527355">
    <property type="component" value="Unassembled WGS sequence"/>
</dbReference>
<sequence length="125" mass="13298">MTLSDSADEESKGQTGRITCPNSQLNPRIGGNLGGVSDTPTPPPTASLSPRPVVGKRRLASHMRLFGPLSVALPQNTKCGCACTVRLKLRARAQKSVFCGRATLKGPKSRMWLASRSLPTTDLDP</sequence>
<feature type="compositionally biased region" description="Polar residues" evidence="1">
    <location>
        <begin position="13"/>
        <end position="26"/>
    </location>
</feature>
<dbReference type="EMBL" id="JABWUV010000002">
    <property type="protein sequence ID" value="KAF6378800.1"/>
    <property type="molecule type" value="Genomic_DNA"/>
</dbReference>
<evidence type="ECO:0000256" key="1">
    <source>
        <dbReference type="SAM" id="MobiDB-lite"/>
    </source>
</evidence>
<organism evidence="2 3">
    <name type="scientific">Myotis myotis</name>
    <name type="common">Greater mouse-eared bat</name>
    <name type="synonym">Vespertilio myotis</name>
    <dbReference type="NCBI Taxonomy" id="51298"/>
    <lineage>
        <taxon>Eukaryota</taxon>
        <taxon>Metazoa</taxon>
        <taxon>Chordata</taxon>
        <taxon>Craniata</taxon>
        <taxon>Vertebrata</taxon>
        <taxon>Euteleostomi</taxon>
        <taxon>Mammalia</taxon>
        <taxon>Eutheria</taxon>
        <taxon>Laurasiatheria</taxon>
        <taxon>Chiroptera</taxon>
        <taxon>Yangochiroptera</taxon>
        <taxon>Vespertilionidae</taxon>
        <taxon>Myotis</taxon>
    </lineage>
</organism>
<evidence type="ECO:0000313" key="2">
    <source>
        <dbReference type="EMBL" id="KAF6378800.1"/>
    </source>
</evidence>
<feature type="region of interest" description="Disordered" evidence="1">
    <location>
        <begin position="1"/>
        <end position="53"/>
    </location>
</feature>
<dbReference type="AlphaFoldDB" id="A0A7J7ZYK1"/>
<comment type="caution">
    <text evidence="2">The sequence shown here is derived from an EMBL/GenBank/DDBJ whole genome shotgun (WGS) entry which is preliminary data.</text>
</comment>
<gene>
    <name evidence="2" type="ORF">mMyoMyo1_009703</name>
</gene>